<name>A0AAP9HB78_9GAMM</name>
<organism evidence="4 5">
    <name type="scientific">Pantoea phytobeneficialis</name>
    <dbReference type="NCBI Taxonomy" id="2052056"/>
    <lineage>
        <taxon>Bacteria</taxon>
        <taxon>Pseudomonadati</taxon>
        <taxon>Pseudomonadota</taxon>
        <taxon>Gammaproteobacteria</taxon>
        <taxon>Enterobacterales</taxon>
        <taxon>Erwiniaceae</taxon>
        <taxon>Pantoea</taxon>
    </lineage>
</organism>
<dbReference type="InterPro" id="IPR037523">
    <property type="entry name" value="VOC_core"/>
</dbReference>
<reference evidence="3" key="3">
    <citation type="submission" date="2023-07" db="EMBL/GenBank/DDBJ databases">
        <title>The extreme plant-growth-promoting properties of Pantoea phytobeneficialis PF55 revealed by functional and genomic analysis.</title>
        <authorList>
            <person name="Nascimento F.X."/>
            <person name="Marcio R.J."/>
        </authorList>
    </citation>
    <scope>NUCLEOTIDE SEQUENCE</scope>
    <source>
        <strain evidence="3">PF55</strain>
    </source>
</reference>
<reference evidence="4" key="2">
    <citation type="journal article" date="2020" name="Environ. Microbiol.">
        <title>The extreme plant-growth-promoting properties of Pantoea phytobeneficialis MSR2 revealed by functional and genomic analysis.</title>
        <authorList>
            <person name="Nascimento F.X."/>
            <person name="Hernandez A.G."/>
            <person name="Glick B.R."/>
            <person name="Rossi M.J."/>
        </authorList>
    </citation>
    <scope>NUCLEOTIDE SEQUENCE</scope>
    <source>
        <strain evidence="4">MSR2</strain>
    </source>
</reference>
<dbReference type="GO" id="GO:0046491">
    <property type="term" value="P:L-methylmalonyl-CoA metabolic process"/>
    <property type="evidence" value="ECO:0007669"/>
    <property type="project" value="TreeGrafter"/>
</dbReference>
<dbReference type="SUPFAM" id="SSF54593">
    <property type="entry name" value="Glyoxalase/Bleomycin resistance protein/Dihydroxybiphenyl dioxygenase"/>
    <property type="match status" value="1"/>
</dbReference>
<dbReference type="InterPro" id="IPR051785">
    <property type="entry name" value="MMCE/EMCE_epimerase"/>
</dbReference>
<dbReference type="KEGG" id="ppho:CTZ24_24555"/>
<dbReference type="Pfam" id="PF00903">
    <property type="entry name" value="Glyoxalase"/>
    <property type="match status" value="1"/>
</dbReference>
<evidence type="ECO:0000259" key="2">
    <source>
        <dbReference type="PROSITE" id="PS51819"/>
    </source>
</evidence>
<dbReference type="Gene3D" id="3.10.180.10">
    <property type="entry name" value="2,3-Dihydroxybiphenyl 1,2-Dioxygenase, domain 1"/>
    <property type="match status" value="1"/>
</dbReference>
<evidence type="ECO:0000313" key="3">
    <source>
        <dbReference type="EMBL" id="MDO6406544.1"/>
    </source>
</evidence>
<protein>
    <submittedName>
        <fullName evidence="4">Glyoxalase</fullName>
    </submittedName>
    <submittedName>
        <fullName evidence="3">VOC family protein</fullName>
    </submittedName>
</protein>
<accession>A0AAP9HB78</accession>
<dbReference type="InterPro" id="IPR004360">
    <property type="entry name" value="Glyas_Fos-R_dOase_dom"/>
</dbReference>
<sequence length="132" mass="15096">MKLVSIRLIVQDIKEVVNFYEVVTGYQAEWHAPVFAEIITPVAVIAIGSVETVVLFKEDCARPACNQSAILEFMVRDIDKEFMRLKEYGLEFVHPPKNMPWGNRTLQIRDPEGTLVSLFTPMTPAAINRFQR</sequence>
<dbReference type="GO" id="GO:0004493">
    <property type="term" value="F:methylmalonyl-CoA epimerase activity"/>
    <property type="evidence" value="ECO:0007669"/>
    <property type="project" value="TreeGrafter"/>
</dbReference>
<proteinExistence type="predicted"/>
<dbReference type="InterPro" id="IPR029068">
    <property type="entry name" value="Glyas_Bleomycin-R_OHBP_Dase"/>
</dbReference>
<evidence type="ECO:0000313" key="4">
    <source>
        <dbReference type="EMBL" id="QGR09639.1"/>
    </source>
</evidence>
<dbReference type="Proteomes" id="UP001171299">
    <property type="component" value="Unassembled WGS sequence"/>
</dbReference>
<evidence type="ECO:0000313" key="6">
    <source>
        <dbReference type="Proteomes" id="UP001171299"/>
    </source>
</evidence>
<geneLocation type="plasmid" evidence="4">
    <name>pMSR2C</name>
</geneLocation>
<keyword evidence="4" id="KW-0614">Plasmid</keyword>
<keyword evidence="6" id="KW-1185">Reference proteome</keyword>
<keyword evidence="1" id="KW-0479">Metal-binding</keyword>
<dbReference type="EMBL" id="CP024639">
    <property type="protein sequence ID" value="QGR09639.1"/>
    <property type="molecule type" value="Genomic_DNA"/>
</dbReference>
<dbReference type="AlphaFoldDB" id="A0AAP9HB78"/>
<dbReference type="EMBL" id="JAUOOM010000006">
    <property type="protein sequence ID" value="MDO6406544.1"/>
    <property type="molecule type" value="Genomic_DNA"/>
</dbReference>
<reference evidence="5" key="1">
    <citation type="submission" date="2017-11" db="EMBL/GenBank/DDBJ databases">
        <title>Genome sequence of Pantoea sp. MSR2.</title>
        <authorList>
            <person name="Nascimento F.X."/>
        </authorList>
    </citation>
    <scope>NUCLEOTIDE SEQUENCE [LARGE SCALE GENOMIC DNA]</scope>
    <source>
        <strain evidence="5">MSR2</strain>
        <plasmid evidence="5">pmsr2c</plasmid>
    </source>
</reference>
<dbReference type="Proteomes" id="UP000424872">
    <property type="component" value="Plasmid pMSR2C"/>
</dbReference>
<dbReference type="GO" id="GO:0046872">
    <property type="term" value="F:metal ion binding"/>
    <property type="evidence" value="ECO:0007669"/>
    <property type="project" value="UniProtKB-KW"/>
</dbReference>
<gene>
    <name evidence="4" type="ORF">CTZ24_24555</name>
    <name evidence="3" type="ORF">Q3404_08150</name>
</gene>
<feature type="domain" description="VOC" evidence="2">
    <location>
        <begin position="2"/>
        <end position="121"/>
    </location>
</feature>
<dbReference type="PROSITE" id="PS51819">
    <property type="entry name" value="VOC"/>
    <property type="match status" value="1"/>
</dbReference>
<geneLocation type="plasmid" evidence="5">
    <name>pmsr2c</name>
</geneLocation>
<dbReference type="PANTHER" id="PTHR43048">
    <property type="entry name" value="METHYLMALONYL-COA EPIMERASE"/>
    <property type="match status" value="1"/>
</dbReference>
<evidence type="ECO:0000313" key="5">
    <source>
        <dbReference type="Proteomes" id="UP000424872"/>
    </source>
</evidence>
<dbReference type="RefSeq" id="WP_208727034.1">
    <property type="nucleotide sequence ID" value="NZ_CP024639.1"/>
</dbReference>
<evidence type="ECO:0000256" key="1">
    <source>
        <dbReference type="ARBA" id="ARBA00022723"/>
    </source>
</evidence>
<dbReference type="PANTHER" id="PTHR43048:SF4">
    <property type="entry name" value="RING-CLEAVING DIOXYGENASE-RELATED"/>
    <property type="match status" value="1"/>
</dbReference>